<sequence length="207" mass="22791">MSLFIIWFSAMFPLVFSPGPANIVFAASGANVGVRRSLGLLAGVDVVYILKSLLVGYGLGKVVESHPMALNIMQLIGAIYLIYLATKFFAATKNISANDSKKLGFIDGALLQILNSKGWVLVFIMFTLFSEQANDTFGALGNLILVLWLAILNISVHLVWIKAGDLLARVSNNPNYNKWLNRFYGGCLYLVAVWLIFDNEIWRGGLI</sequence>
<dbReference type="EMBL" id="WEIA01000004">
    <property type="protein sequence ID" value="NLR21388.1"/>
    <property type="molecule type" value="Genomic_DNA"/>
</dbReference>
<evidence type="ECO:0000256" key="3">
    <source>
        <dbReference type="ARBA" id="ARBA00022692"/>
    </source>
</evidence>
<feature type="transmembrane region" description="Helical" evidence="6">
    <location>
        <begin position="69"/>
        <end position="89"/>
    </location>
</feature>
<evidence type="ECO:0000256" key="5">
    <source>
        <dbReference type="ARBA" id="ARBA00023136"/>
    </source>
</evidence>
<dbReference type="PANTHER" id="PTHR30086:SF20">
    <property type="entry name" value="ARGININE EXPORTER PROTEIN ARGO-RELATED"/>
    <property type="match status" value="1"/>
</dbReference>
<feature type="transmembrane region" description="Helical" evidence="6">
    <location>
        <begin position="179"/>
        <end position="197"/>
    </location>
</feature>
<reference evidence="8 10" key="2">
    <citation type="submission" date="2023-10" db="EMBL/GenBank/DDBJ databases">
        <title>To unveil natural product biosynthetic capacity in Pseudoalteromonas.</title>
        <authorList>
            <person name="Wang J."/>
        </authorList>
    </citation>
    <scope>NUCLEOTIDE SEQUENCE [LARGE SCALE GENOMIC DNA]</scope>
    <source>
        <strain evidence="8 10">DSM 15914</strain>
    </source>
</reference>
<accession>A0A8I2H120</accession>
<keyword evidence="4 6" id="KW-1133">Transmembrane helix</keyword>
<evidence type="ECO:0000313" key="10">
    <source>
        <dbReference type="Proteomes" id="UP001304419"/>
    </source>
</evidence>
<dbReference type="EMBL" id="CP137578">
    <property type="protein sequence ID" value="WOX30241.1"/>
    <property type="molecule type" value="Genomic_DNA"/>
</dbReference>
<keyword evidence="2" id="KW-1003">Cell membrane</keyword>
<keyword evidence="5 6" id="KW-0472">Membrane</keyword>
<reference evidence="7" key="1">
    <citation type="submission" date="2019-10" db="EMBL/GenBank/DDBJ databases">
        <authorList>
            <person name="Paulsen S."/>
        </authorList>
    </citation>
    <scope>NUCLEOTIDE SEQUENCE</scope>
    <source>
        <strain evidence="7">LMG 19692</strain>
    </source>
</reference>
<organism evidence="7 9">
    <name type="scientific">Pseudoalteromonas maricaloris</name>
    <dbReference type="NCBI Taxonomy" id="184924"/>
    <lineage>
        <taxon>Bacteria</taxon>
        <taxon>Pseudomonadati</taxon>
        <taxon>Pseudomonadota</taxon>
        <taxon>Gammaproteobacteria</taxon>
        <taxon>Alteromonadales</taxon>
        <taxon>Pseudoalteromonadaceae</taxon>
        <taxon>Pseudoalteromonas</taxon>
    </lineage>
</organism>
<proteinExistence type="predicted"/>
<dbReference type="GO" id="GO:0005886">
    <property type="term" value="C:plasma membrane"/>
    <property type="evidence" value="ECO:0007669"/>
    <property type="project" value="UniProtKB-SubCell"/>
</dbReference>
<name>A0A8I2H120_9GAMM</name>
<dbReference type="Proteomes" id="UP000646877">
    <property type="component" value="Unassembled WGS sequence"/>
</dbReference>
<dbReference type="InterPro" id="IPR001123">
    <property type="entry name" value="LeuE-type"/>
</dbReference>
<evidence type="ECO:0000256" key="6">
    <source>
        <dbReference type="SAM" id="Phobius"/>
    </source>
</evidence>
<dbReference type="Pfam" id="PF01810">
    <property type="entry name" value="LysE"/>
    <property type="match status" value="1"/>
</dbReference>
<protein>
    <submittedName>
        <fullName evidence="7">LysE family translocator</fullName>
    </submittedName>
</protein>
<dbReference type="AlphaFoldDB" id="A0A8I2H120"/>
<evidence type="ECO:0000256" key="2">
    <source>
        <dbReference type="ARBA" id="ARBA00022475"/>
    </source>
</evidence>
<comment type="subcellular location">
    <subcellularLocation>
        <location evidence="1">Cell membrane</location>
        <topology evidence="1">Multi-pass membrane protein</topology>
    </subcellularLocation>
</comment>
<dbReference type="GO" id="GO:0015171">
    <property type="term" value="F:amino acid transmembrane transporter activity"/>
    <property type="evidence" value="ECO:0007669"/>
    <property type="project" value="TreeGrafter"/>
</dbReference>
<keyword evidence="10" id="KW-1185">Reference proteome</keyword>
<dbReference type="PANTHER" id="PTHR30086">
    <property type="entry name" value="ARGININE EXPORTER PROTEIN ARGO"/>
    <property type="match status" value="1"/>
</dbReference>
<feature type="transmembrane region" description="Helical" evidence="6">
    <location>
        <begin position="109"/>
        <end position="129"/>
    </location>
</feature>
<evidence type="ECO:0000256" key="4">
    <source>
        <dbReference type="ARBA" id="ARBA00022989"/>
    </source>
</evidence>
<evidence type="ECO:0000313" key="7">
    <source>
        <dbReference type="EMBL" id="NLR21388.1"/>
    </source>
</evidence>
<dbReference type="RefSeq" id="WP_039495674.1">
    <property type="nucleotide sequence ID" value="NZ_CBCSDF010000001.1"/>
</dbReference>
<gene>
    <name evidence="7" type="ORF">F9Y85_08680</name>
    <name evidence="8" type="ORF">R5H13_08280</name>
</gene>
<evidence type="ECO:0000313" key="9">
    <source>
        <dbReference type="Proteomes" id="UP000646877"/>
    </source>
</evidence>
<evidence type="ECO:0000256" key="1">
    <source>
        <dbReference type="ARBA" id="ARBA00004651"/>
    </source>
</evidence>
<keyword evidence="3 6" id="KW-0812">Transmembrane</keyword>
<feature type="transmembrane region" description="Helical" evidence="6">
    <location>
        <begin position="36"/>
        <end position="57"/>
    </location>
</feature>
<dbReference type="Proteomes" id="UP001304419">
    <property type="component" value="Chromosome 1"/>
</dbReference>
<feature type="transmembrane region" description="Helical" evidence="6">
    <location>
        <begin position="136"/>
        <end position="159"/>
    </location>
</feature>
<evidence type="ECO:0000313" key="8">
    <source>
        <dbReference type="EMBL" id="WOX30241.1"/>
    </source>
</evidence>